<keyword evidence="1" id="KW-0521">NADP</keyword>
<evidence type="ECO:0000259" key="3">
    <source>
        <dbReference type="SMART" id="SM00829"/>
    </source>
</evidence>
<feature type="domain" description="Enoyl reductase (ER)" evidence="3">
    <location>
        <begin position="6"/>
        <end position="316"/>
    </location>
</feature>
<dbReference type="OrthoDB" id="9780520at2"/>
<sequence>MRAVIQENQTLLLGEAALPKAAAGQLLIRVHAAGINRADLAQAAGRYPPPAGDSHILGLEVAGVVEALGEGVADFAVGDEVLGLVGGGAYAEFCLLESALAIKKPAHLSFSDAASLPEVWMTAWFNLVEIGELKAGQRVLIHAGASGVGAASIQLAKYLGAWVATTAGGAKKAEFCRQLGADLVVDYQQQDFASVVKEAGGVDLILDGVGGDYLAKNQACLNTDGQIVLIGLLRGISTEINLGQLLMKRQRLTGSTLRAQPLNVKAKLALALRDKIAPAIAAGQLKVTVDRIFNWEEAAMAHQYIADNQNIGKVVLQVI</sequence>
<dbReference type="CDD" id="cd05276">
    <property type="entry name" value="p53_inducible_oxidoreductase"/>
    <property type="match status" value="1"/>
</dbReference>
<proteinExistence type="predicted"/>
<protein>
    <submittedName>
        <fullName evidence="4">Beta-ketoacyl-acyl-carrier-protein synthase I</fullName>
        <ecNumber evidence="4">2.3.1.41</ecNumber>
    </submittedName>
    <submittedName>
        <fullName evidence="5">NADPH2:quinone reductase</fullName>
    </submittedName>
</protein>
<organism evidence="4 6">
    <name type="scientific">Iodobacter fluviatilis</name>
    <dbReference type="NCBI Taxonomy" id="537"/>
    <lineage>
        <taxon>Bacteria</taxon>
        <taxon>Pseudomonadati</taxon>
        <taxon>Pseudomonadota</taxon>
        <taxon>Betaproteobacteria</taxon>
        <taxon>Neisseriales</taxon>
        <taxon>Chitinibacteraceae</taxon>
        <taxon>Iodobacter</taxon>
    </lineage>
</organism>
<dbReference type="InterPro" id="IPR014189">
    <property type="entry name" value="Quinone_OxRdtase_PIG3"/>
</dbReference>
<evidence type="ECO:0000313" key="5">
    <source>
        <dbReference type="EMBL" id="TCU81377.1"/>
    </source>
</evidence>
<name>A0A377SXD3_9NEIS</name>
<dbReference type="Proteomes" id="UP000255108">
    <property type="component" value="Unassembled WGS sequence"/>
</dbReference>
<dbReference type="Pfam" id="PF08240">
    <property type="entry name" value="ADH_N"/>
    <property type="match status" value="1"/>
</dbReference>
<accession>A0A377SXD3</accession>
<dbReference type="Proteomes" id="UP000295794">
    <property type="component" value="Unassembled WGS sequence"/>
</dbReference>
<dbReference type="Gene3D" id="3.90.180.10">
    <property type="entry name" value="Medium-chain alcohol dehydrogenases, catalytic domain"/>
    <property type="match status" value="1"/>
</dbReference>
<evidence type="ECO:0000313" key="4">
    <source>
        <dbReference type="EMBL" id="STR46045.1"/>
    </source>
</evidence>
<dbReference type="InterPro" id="IPR036291">
    <property type="entry name" value="NAD(P)-bd_dom_sf"/>
</dbReference>
<dbReference type="InterPro" id="IPR013154">
    <property type="entry name" value="ADH-like_N"/>
</dbReference>
<dbReference type="InterPro" id="IPR011032">
    <property type="entry name" value="GroES-like_sf"/>
</dbReference>
<dbReference type="GO" id="GO:0004315">
    <property type="term" value="F:3-oxoacyl-[acyl-carrier-protein] synthase activity"/>
    <property type="evidence" value="ECO:0007669"/>
    <property type="project" value="UniProtKB-EC"/>
</dbReference>
<dbReference type="Pfam" id="PF13602">
    <property type="entry name" value="ADH_zinc_N_2"/>
    <property type="match status" value="1"/>
</dbReference>
<keyword evidence="4" id="KW-0808">Transferase</keyword>
<dbReference type="EMBL" id="SMBT01000022">
    <property type="protein sequence ID" value="TCU81377.1"/>
    <property type="molecule type" value="Genomic_DNA"/>
</dbReference>
<dbReference type="PANTHER" id="PTHR48106">
    <property type="entry name" value="QUINONE OXIDOREDUCTASE PIG3-RELATED"/>
    <property type="match status" value="1"/>
</dbReference>
<keyword evidence="7" id="KW-1185">Reference proteome</keyword>
<evidence type="ECO:0000256" key="1">
    <source>
        <dbReference type="ARBA" id="ARBA00022857"/>
    </source>
</evidence>
<dbReference type="GO" id="GO:0070402">
    <property type="term" value="F:NADPH binding"/>
    <property type="evidence" value="ECO:0007669"/>
    <property type="project" value="TreeGrafter"/>
</dbReference>
<dbReference type="AlphaFoldDB" id="A0A377SXD3"/>
<dbReference type="GO" id="GO:0016651">
    <property type="term" value="F:oxidoreductase activity, acting on NAD(P)H"/>
    <property type="evidence" value="ECO:0007669"/>
    <property type="project" value="TreeGrafter"/>
</dbReference>
<evidence type="ECO:0000313" key="6">
    <source>
        <dbReference type="Proteomes" id="UP000255108"/>
    </source>
</evidence>
<gene>
    <name evidence="4" type="primary">ppsC_2</name>
    <name evidence="5" type="ORF">EV682_12215</name>
    <name evidence="4" type="ORF">NCTC11159_04654</name>
</gene>
<dbReference type="InterPro" id="IPR020843">
    <property type="entry name" value="ER"/>
</dbReference>
<dbReference type="SUPFAM" id="SSF50129">
    <property type="entry name" value="GroES-like"/>
    <property type="match status" value="1"/>
</dbReference>
<dbReference type="RefSeq" id="WP_115230242.1">
    <property type="nucleotide sequence ID" value="NZ_CAWOLO010000022.1"/>
</dbReference>
<dbReference type="Gene3D" id="3.40.50.720">
    <property type="entry name" value="NAD(P)-binding Rossmann-like Domain"/>
    <property type="match status" value="1"/>
</dbReference>
<reference evidence="5 7" key="2">
    <citation type="submission" date="2019-03" db="EMBL/GenBank/DDBJ databases">
        <title>Genomic Encyclopedia of Type Strains, Phase IV (KMG-IV): sequencing the most valuable type-strain genomes for metagenomic binning, comparative biology and taxonomic classification.</title>
        <authorList>
            <person name="Goeker M."/>
        </authorList>
    </citation>
    <scope>NUCLEOTIDE SEQUENCE [LARGE SCALE GENOMIC DNA]</scope>
    <source>
        <strain evidence="5 7">DSM 3764</strain>
    </source>
</reference>
<dbReference type="SMART" id="SM00829">
    <property type="entry name" value="PKS_ER"/>
    <property type="match status" value="1"/>
</dbReference>
<reference evidence="4 6" key="1">
    <citation type="submission" date="2018-06" db="EMBL/GenBank/DDBJ databases">
        <authorList>
            <consortium name="Pathogen Informatics"/>
            <person name="Doyle S."/>
        </authorList>
    </citation>
    <scope>NUCLEOTIDE SEQUENCE [LARGE SCALE GENOMIC DNA]</scope>
    <source>
        <strain evidence="4 6">NCTC11159</strain>
    </source>
</reference>
<dbReference type="EMBL" id="UGHR01000008">
    <property type="protein sequence ID" value="STR46045.1"/>
    <property type="molecule type" value="Genomic_DNA"/>
</dbReference>
<dbReference type="SUPFAM" id="SSF51735">
    <property type="entry name" value="NAD(P)-binding Rossmann-fold domains"/>
    <property type="match status" value="1"/>
</dbReference>
<keyword evidence="4" id="KW-0012">Acyltransferase</keyword>
<evidence type="ECO:0000313" key="7">
    <source>
        <dbReference type="Proteomes" id="UP000295794"/>
    </source>
</evidence>
<keyword evidence="2" id="KW-0560">Oxidoreductase</keyword>
<dbReference type="EC" id="2.3.1.41" evidence="4"/>
<dbReference type="PANTHER" id="PTHR48106:SF18">
    <property type="entry name" value="QUINONE OXIDOREDUCTASE PIG3"/>
    <property type="match status" value="1"/>
</dbReference>
<dbReference type="NCBIfam" id="TIGR02824">
    <property type="entry name" value="quinone_pig3"/>
    <property type="match status" value="1"/>
</dbReference>
<evidence type="ECO:0000256" key="2">
    <source>
        <dbReference type="ARBA" id="ARBA00023002"/>
    </source>
</evidence>